<proteinExistence type="predicted"/>
<evidence type="ECO:0000256" key="1">
    <source>
        <dbReference type="ARBA" id="ARBA00022801"/>
    </source>
</evidence>
<dbReference type="InterPro" id="IPR029058">
    <property type="entry name" value="AB_hydrolase_fold"/>
</dbReference>
<dbReference type="InterPro" id="IPR013736">
    <property type="entry name" value="Xaa-Pro_dipept_C"/>
</dbReference>
<dbReference type="GO" id="GO:0008239">
    <property type="term" value="F:dipeptidyl-peptidase activity"/>
    <property type="evidence" value="ECO:0007669"/>
    <property type="project" value="InterPro"/>
</dbReference>
<comment type="caution">
    <text evidence="3">The sequence shown here is derived from an EMBL/GenBank/DDBJ whole genome shotgun (WGS) entry which is preliminary data.</text>
</comment>
<dbReference type="InterPro" id="IPR000383">
    <property type="entry name" value="Xaa-Pro-like_dom"/>
</dbReference>
<dbReference type="Gene3D" id="3.40.50.1820">
    <property type="entry name" value="alpha/beta hydrolase"/>
    <property type="match status" value="1"/>
</dbReference>
<dbReference type="Gene3D" id="2.60.120.260">
    <property type="entry name" value="Galactose-binding domain-like"/>
    <property type="match status" value="1"/>
</dbReference>
<evidence type="ECO:0000313" key="4">
    <source>
        <dbReference type="Proteomes" id="UP000565711"/>
    </source>
</evidence>
<dbReference type="Pfam" id="PF02129">
    <property type="entry name" value="Peptidase_S15"/>
    <property type="match status" value="1"/>
</dbReference>
<dbReference type="SUPFAM" id="SSF49785">
    <property type="entry name" value="Galactose-binding domain-like"/>
    <property type="match status" value="1"/>
</dbReference>
<dbReference type="Pfam" id="PF08530">
    <property type="entry name" value="PepX_C"/>
    <property type="match status" value="1"/>
</dbReference>
<name>A0A846XWG0_9NOCA</name>
<sequence length="558" mass="60173">MRIERDATFTTADGQTLRADIYRPGTLPAPVIVQRTPYTKDWHTELGERIAAAGYIGIIQDVRGQNASTGEWAPFVHEADDGAATVEWASRIDGATGEVAMIGSSYAGTCALQAAARRPESLVAVVAAETPADYYDQMVYPGGAFALAFIETWLTRNIANSAAGRLPDGDEIQQVMNDVYTDDMDSAFGFAPPAALPALFPDRADVAPYFADWLGPQRLRTRYWDEISLRPVLADIEVPVLNIGGWYDMFVSGTTEIHRRLTAAGRESHLLLGPWSHNMWGRSLNSTDFGPEAEFDYPGEAIAWIDRCLGIRRGAADGGSDSVFRGFESPVRYFTSGDNSWHVTNQWPPADAVATVLRLRADGALGEQPGVSAEVSFLSDPADPVPAYGGHSCCYQPQAPMGPVDQRIIEARNDVVSFTMEASDEPRIVAGPVEVAVTITADVVDTDITAVLTDVGRDGTSVNLTEGVLRAGHRRGSAAPVALIPGEPADLRITLHPVAHTVLPGHRLRLDLAGSLFPTFERNTNTGRQDIPLSEAMVAHIRVHVGGDSGSSLIVRCR</sequence>
<dbReference type="SUPFAM" id="SSF53474">
    <property type="entry name" value="alpha/beta-Hydrolases"/>
    <property type="match status" value="1"/>
</dbReference>
<protein>
    <submittedName>
        <fullName evidence="3">CocE/NonD family hydrolase</fullName>
    </submittedName>
</protein>
<evidence type="ECO:0000313" key="3">
    <source>
        <dbReference type="EMBL" id="NKY50967.1"/>
    </source>
</evidence>
<gene>
    <name evidence="3" type="ORF">HGA08_12155</name>
</gene>
<dbReference type="Gene3D" id="1.10.3020.10">
    <property type="entry name" value="alpha-amino acid ester hydrolase ( Helical cap domain)"/>
    <property type="match status" value="1"/>
</dbReference>
<keyword evidence="1 3" id="KW-0378">Hydrolase</keyword>
<keyword evidence="4" id="KW-1185">Reference proteome</keyword>
<accession>A0A846XWG0</accession>
<dbReference type="NCBIfam" id="TIGR00976">
    <property type="entry name" value="CocE_NonD"/>
    <property type="match status" value="1"/>
</dbReference>
<dbReference type="EMBL" id="JAAXOP010000005">
    <property type="protein sequence ID" value="NKY50967.1"/>
    <property type="molecule type" value="Genomic_DNA"/>
</dbReference>
<dbReference type="SMART" id="SM00939">
    <property type="entry name" value="PepX_C"/>
    <property type="match status" value="1"/>
</dbReference>
<organism evidence="3 4">
    <name type="scientific">Nocardia vermiculata</name>
    <dbReference type="NCBI Taxonomy" id="257274"/>
    <lineage>
        <taxon>Bacteria</taxon>
        <taxon>Bacillati</taxon>
        <taxon>Actinomycetota</taxon>
        <taxon>Actinomycetes</taxon>
        <taxon>Mycobacteriales</taxon>
        <taxon>Nocardiaceae</taxon>
        <taxon>Nocardia</taxon>
    </lineage>
</organism>
<dbReference type="RefSeq" id="WP_067873696.1">
    <property type="nucleotide sequence ID" value="NZ_JAAXOP010000005.1"/>
</dbReference>
<dbReference type="InterPro" id="IPR005674">
    <property type="entry name" value="CocE/Ser_esterase"/>
</dbReference>
<dbReference type="Proteomes" id="UP000565711">
    <property type="component" value="Unassembled WGS sequence"/>
</dbReference>
<feature type="domain" description="Xaa-Pro dipeptidyl-peptidase C-terminal" evidence="2">
    <location>
        <begin position="302"/>
        <end position="554"/>
    </location>
</feature>
<dbReference type="InterPro" id="IPR008979">
    <property type="entry name" value="Galactose-bd-like_sf"/>
</dbReference>
<reference evidence="3 4" key="1">
    <citation type="submission" date="2020-04" db="EMBL/GenBank/DDBJ databases">
        <title>MicrobeNet Type strains.</title>
        <authorList>
            <person name="Nicholson A.C."/>
        </authorList>
    </citation>
    <scope>NUCLEOTIDE SEQUENCE [LARGE SCALE GENOMIC DNA]</scope>
    <source>
        <strain evidence="3 4">JCM 12354</strain>
    </source>
</reference>
<dbReference type="AlphaFoldDB" id="A0A846XWG0"/>
<evidence type="ECO:0000259" key="2">
    <source>
        <dbReference type="SMART" id="SM00939"/>
    </source>
</evidence>